<evidence type="ECO:0000313" key="1">
    <source>
        <dbReference type="EMBL" id="RJL47211.1"/>
    </source>
</evidence>
<evidence type="ECO:0000313" key="2">
    <source>
        <dbReference type="Proteomes" id="UP000283655"/>
    </source>
</evidence>
<evidence type="ECO:0008006" key="3">
    <source>
        <dbReference type="Google" id="ProtNLM"/>
    </source>
</evidence>
<dbReference type="Proteomes" id="UP000283655">
    <property type="component" value="Unassembled WGS sequence"/>
</dbReference>
<dbReference type="AlphaFoldDB" id="A0A419ARD2"/>
<dbReference type="EMBL" id="QZDH01000069">
    <property type="protein sequence ID" value="RJL47211.1"/>
    <property type="molecule type" value="Genomic_DNA"/>
</dbReference>
<sequence>MITCKCCGKIARDKGVEKIGENRYRRYHQCQNLLCGHCFTTIEELGVNTPNNEQAAHCSATCDNIFPSNQPNNSYDHRRTNSD</sequence>
<name>A0A419ARD2_PECCA</name>
<protein>
    <recommendedName>
        <fullName evidence="3">Zinc finger Ogr/Delta-type domain-containing protein</fullName>
    </recommendedName>
</protein>
<proteinExistence type="predicted"/>
<organism evidence="1 2">
    <name type="scientific">Pectobacterium carotovorum</name>
    <name type="common">Erwinia carotovora</name>
    <dbReference type="NCBI Taxonomy" id="554"/>
    <lineage>
        <taxon>Bacteria</taxon>
        <taxon>Pseudomonadati</taxon>
        <taxon>Pseudomonadota</taxon>
        <taxon>Gammaproteobacteria</taxon>
        <taxon>Enterobacterales</taxon>
        <taxon>Pectobacteriaceae</taxon>
        <taxon>Pectobacterium</taxon>
    </lineage>
</organism>
<reference evidence="1 2" key="1">
    <citation type="submission" date="2018-09" db="EMBL/GenBank/DDBJ databases">
        <title>Phylogenetic diversity of Pectobacterium and Dickeya strains causing blackleg disease of potato in Morocco.</title>
        <authorList>
            <person name="Oulghazi S."/>
            <person name="Moumni M."/>
            <person name="Faure D."/>
        </authorList>
    </citation>
    <scope>NUCLEOTIDE SEQUENCE [LARGE SCALE GENOMIC DNA]</scope>
    <source>
        <strain evidence="1 2">S1.15.11.2D</strain>
    </source>
</reference>
<accession>A0A419ARD2</accession>
<comment type="caution">
    <text evidence="1">The sequence shown here is derived from an EMBL/GenBank/DDBJ whole genome shotgun (WGS) entry which is preliminary data.</text>
</comment>
<gene>
    <name evidence="1" type="ORF">D5071_19660</name>
</gene>